<dbReference type="PROSITE" id="PS50893">
    <property type="entry name" value="ABC_TRANSPORTER_2"/>
    <property type="match status" value="1"/>
</dbReference>
<dbReference type="GO" id="GO:0005524">
    <property type="term" value="F:ATP binding"/>
    <property type="evidence" value="ECO:0007669"/>
    <property type="project" value="UniProtKB-KW"/>
</dbReference>
<dbReference type="SUPFAM" id="SSF52540">
    <property type="entry name" value="P-loop containing nucleoside triphosphate hydrolases"/>
    <property type="match status" value="1"/>
</dbReference>
<evidence type="ECO:0000256" key="5">
    <source>
        <dbReference type="ARBA" id="ARBA00022967"/>
    </source>
</evidence>
<accession>A0A0W8G500</accession>
<dbReference type="InterPro" id="IPR017871">
    <property type="entry name" value="ABC_transporter-like_CS"/>
</dbReference>
<organism evidence="8">
    <name type="scientific">hydrocarbon metagenome</name>
    <dbReference type="NCBI Taxonomy" id="938273"/>
    <lineage>
        <taxon>unclassified sequences</taxon>
        <taxon>metagenomes</taxon>
        <taxon>ecological metagenomes</taxon>
    </lineage>
</organism>
<dbReference type="Gene3D" id="2.40.50.100">
    <property type="match status" value="1"/>
</dbReference>
<feature type="domain" description="ABC transporter" evidence="7">
    <location>
        <begin position="14"/>
        <end position="244"/>
    </location>
</feature>
<keyword evidence="2" id="KW-1003">Cell membrane</keyword>
<dbReference type="PANTHER" id="PTHR43875:SF15">
    <property type="entry name" value="TREHALOSE IMPORT ATP-BINDING PROTEIN SUGC"/>
    <property type="match status" value="1"/>
</dbReference>
<dbReference type="Pfam" id="PF08402">
    <property type="entry name" value="TOBE_2"/>
    <property type="match status" value="1"/>
</dbReference>
<evidence type="ECO:0000256" key="1">
    <source>
        <dbReference type="ARBA" id="ARBA00022448"/>
    </source>
</evidence>
<evidence type="ECO:0000256" key="6">
    <source>
        <dbReference type="ARBA" id="ARBA00023136"/>
    </source>
</evidence>
<evidence type="ECO:0000259" key="7">
    <source>
        <dbReference type="PROSITE" id="PS50893"/>
    </source>
</evidence>
<evidence type="ECO:0000256" key="2">
    <source>
        <dbReference type="ARBA" id="ARBA00022475"/>
    </source>
</evidence>
<protein>
    <submittedName>
        <fullName evidence="8">Putative transport system atp-binding protein</fullName>
    </submittedName>
</protein>
<sequence length="372" mass="39852">MIDIAPDGQTAPVLALENLTKRFRGKTALDGVSFSVPRASLTVILGHAGAGKTTTLRLIAGLDRPDAGRVLLSGRDVAGWQPKDRDVAMIFDNLALYPDKTGFENIASPLLIRKMPREEIAEKVQAMAKVLKIGHTLGRLPATMSGGERQRIALGRALIRTPSLFLLDEPLSSLDAKLRIELRAELRRLQSEHGYSFLMATPDFNEALAIADTVVMLRQGKVVQIAPPQKLYDEPVDRETAQAVGAPLINILPARLDPDGQAIRVAMWRLPVPGHLGPVLSAAPDGFELGIRPENLVLADAAGADLAGQVTDIEPLGLKSVLTVKKGEAEVRVLVESAAAMTVAVGREAGLRVTDPSMLHAFDPASGRRLTA</sequence>
<dbReference type="InterPro" id="IPR013611">
    <property type="entry name" value="Transp-assoc_OB_typ2"/>
</dbReference>
<dbReference type="Gene3D" id="2.40.50.140">
    <property type="entry name" value="Nucleic acid-binding proteins"/>
    <property type="match status" value="1"/>
</dbReference>
<reference evidence="8" key="1">
    <citation type="journal article" date="2015" name="Proc. Natl. Acad. Sci. U.S.A.">
        <title>Networks of energetic and metabolic interactions define dynamics in microbial communities.</title>
        <authorList>
            <person name="Embree M."/>
            <person name="Liu J.K."/>
            <person name="Al-Bassam M.M."/>
            <person name="Zengler K."/>
        </authorList>
    </citation>
    <scope>NUCLEOTIDE SEQUENCE</scope>
</reference>
<gene>
    <name evidence="8" type="ORF">ASZ90_002095</name>
</gene>
<keyword evidence="4 8" id="KW-0067">ATP-binding</keyword>
<keyword evidence="5" id="KW-1278">Translocase</keyword>
<dbReference type="InterPro" id="IPR003439">
    <property type="entry name" value="ABC_transporter-like_ATP-bd"/>
</dbReference>
<dbReference type="InterPro" id="IPR003593">
    <property type="entry name" value="AAA+_ATPase"/>
</dbReference>
<dbReference type="InterPro" id="IPR027417">
    <property type="entry name" value="P-loop_NTPase"/>
</dbReference>
<dbReference type="InterPro" id="IPR047641">
    <property type="entry name" value="ABC_transpr_MalK/UgpC-like"/>
</dbReference>
<dbReference type="InterPro" id="IPR012340">
    <property type="entry name" value="NA-bd_OB-fold"/>
</dbReference>
<evidence type="ECO:0000256" key="4">
    <source>
        <dbReference type="ARBA" id="ARBA00022840"/>
    </source>
</evidence>
<name>A0A0W8G500_9ZZZZ</name>
<dbReference type="SUPFAM" id="SSF50331">
    <property type="entry name" value="MOP-like"/>
    <property type="match status" value="1"/>
</dbReference>
<dbReference type="InterPro" id="IPR008995">
    <property type="entry name" value="Mo/tungstate-bd_C_term_dom"/>
</dbReference>
<dbReference type="GO" id="GO:0055052">
    <property type="term" value="C:ATP-binding cassette (ABC) transporter complex, substrate-binding subunit-containing"/>
    <property type="evidence" value="ECO:0007669"/>
    <property type="project" value="TreeGrafter"/>
</dbReference>
<dbReference type="PROSITE" id="PS00211">
    <property type="entry name" value="ABC_TRANSPORTER_1"/>
    <property type="match status" value="1"/>
</dbReference>
<evidence type="ECO:0000256" key="3">
    <source>
        <dbReference type="ARBA" id="ARBA00022741"/>
    </source>
</evidence>
<dbReference type="AlphaFoldDB" id="A0A0W8G500"/>
<dbReference type="SMART" id="SM00382">
    <property type="entry name" value="AAA"/>
    <property type="match status" value="1"/>
</dbReference>
<dbReference type="Gene3D" id="3.40.50.300">
    <property type="entry name" value="P-loop containing nucleotide triphosphate hydrolases"/>
    <property type="match status" value="1"/>
</dbReference>
<dbReference type="PANTHER" id="PTHR43875">
    <property type="entry name" value="MALTODEXTRIN IMPORT ATP-BINDING PROTEIN MSMX"/>
    <property type="match status" value="1"/>
</dbReference>
<dbReference type="EMBL" id="LNQE01000263">
    <property type="protein sequence ID" value="KUG28046.1"/>
    <property type="molecule type" value="Genomic_DNA"/>
</dbReference>
<dbReference type="GO" id="GO:0016887">
    <property type="term" value="F:ATP hydrolysis activity"/>
    <property type="evidence" value="ECO:0007669"/>
    <property type="project" value="InterPro"/>
</dbReference>
<dbReference type="GO" id="GO:0022857">
    <property type="term" value="F:transmembrane transporter activity"/>
    <property type="evidence" value="ECO:0007669"/>
    <property type="project" value="InterPro"/>
</dbReference>
<proteinExistence type="predicted"/>
<keyword evidence="6" id="KW-0472">Membrane</keyword>
<keyword evidence="1" id="KW-0813">Transport</keyword>
<evidence type="ECO:0000313" key="8">
    <source>
        <dbReference type="EMBL" id="KUG28046.1"/>
    </source>
</evidence>
<comment type="caution">
    <text evidence="8">The sequence shown here is derived from an EMBL/GenBank/DDBJ whole genome shotgun (WGS) entry which is preliminary data.</text>
</comment>
<keyword evidence="3" id="KW-0547">Nucleotide-binding</keyword>
<dbReference type="Pfam" id="PF00005">
    <property type="entry name" value="ABC_tran"/>
    <property type="match status" value="1"/>
</dbReference>